<dbReference type="InterPro" id="IPR036318">
    <property type="entry name" value="FAD-bd_PCMH-like_sf"/>
</dbReference>
<dbReference type="GO" id="GO:0016491">
    <property type="term" value="F:oxidoreductase activity"/>
    <property type="evidence" value="ECO:0007669"/>
    <property type="project" value="UniProtKB-KW"/>
</dbReference>
<gene>
    <name evidence="5" type="ORF">H8S55_10565</name>
</gene>
<comment type="caution">
    <text evidence="5">The sequence shown here is derived from an EMBL/GenBank/DDBJ whole genome shotgun (WGS) entry which is preliminary data.</text>
</comment>
<evidence type="ECO:0000256" key="2">
    <source>
        <dbReference type="ARBA" id="ARBA00022827"/>
    </source>
</evidence>
<dbReference type="InterPro" id="IPR002346">
    <property type="entry name" value="Mopterin_DH_FAD-bd"/>
</dbReference>
<organism evidence="5 6">
    <name type="scientific">Flintibacter faecis</name>
    <dbReference type="NCBI Taxonomy" id="2763047"/>
    <lineage>
        <taxon>Bacteria</taxon>
        <taxon>Bacillati</taxon>
        <taxon>Bacillota</taxon>
        <taxon>Clostridia</taxon>
        <taxon>Eubacteriales</taxon>
        <taxon>Flintibacter</taxon>
    </lineage>
</organism>
<dbReference type="Gene3D" id="3.30.390.50">
    <property type="entry name" value="CO dehydrogenase flavoprotein, C-terminal domain"/>
    <property type="match status" value="1"/>
</dbReference>
<feature type="domain" description="FAD-binding PCMH-type" evidence="4">
    <location>
        <begin position="1"/>
        <end position="175"/>
    </location>
</feature>
<dbReference type="PANTHER" id="PTHR42659:SF2">
    <property type="entry name" value="XANTHINE DEHYDROGENASE SUBUNIT C-RELATED"/>
    <property type="match status" value="1"/>
</dbReference>
<dbReference type="Pfam" id="PF03450">
    <property type="entry name" value="CO_deh_flav_C"/>
    <property type="match status" value="1"/>
</dbReference>
<evidence type="ECO:0000313" key="5">
    <source>
        <dbReference type="EMBL" id="MBC5717761.1"/>
    </source>
</evidence>
<name>A0A8J6J5Y7_9FIRM</name>
<keyword evidence="1" id="KW-0285">Flavoprotein</keyword>
<dbReference type="InterPro" id="IPR005107">
    <property type="entry name" value="CO_DH_flav_C"/>
</dbReference>
<dbReference type="InterPro" id="IPR036683">
    <property type="entry name" value="CO_DH_flav_C_dom_sf"/>
</dbReference>
<dbReference type="GO" id="GO:0071949">
    <property type="term" value="F:FAD binding"/>
    <property type="evidence" value="ECO:0007669"/>
    <property type="project" value="InterPro"/>
</dbReference>
<dbReference type="InterPro" id="IPR016167">
    <property type="entry name" value="FAD-bd_PCMH_sub1"/>
</dbReference>
<dbReference type="Pfam" id="PF00941">
    <property type="entry name" value="FAD_binding_5"/>
    <property type="match status" value="1"/>
</dbReference>
<dbReference type="AlphaFoldDB" id="A0A8J6J5Y7"/>
<accession>A0A8J6J5Y7</accession>
<evidence type="ECO:0000256" key="1">
    <source>
        <dbReference type="ARBA" id="ARBA00022630"/>
    </source>
</evidence>
<dbReference type="PROSITE" id="PS51387">
    <property type="entry name" value="FAD_PCMH"/>
    <property type="match status" value="1"/>
</dbReference>
<dbReference type="EMBL" id="JACOPN010000007">
    <property type="protein sequence ID" value="MBC5717761.1"/>
    <property type="molecule type" value="Genomic_DNA"/>
</dbReference>
<dbReference type="SUPFAM" id="SSF56176">
    <property type="entry name" value="FAD-binding/transporter-associated domain-like"/>
    <property type="match status" value="1"/>
</dbReference>
<dbReference type="Proteomes" id="UP000602260">
    <property type="component" value="Unassembled WGS sequence"/>
</dbReference>
<dbReference type="InterPro" id="IPR051312">
    <property type="entry name" value="Diverse_Substr_Oxidored"/>
</dbReference>
<sequence>MTTSFIPKTLEELGRDLARLPEDSLILAGGTDLVIHMHSRHMRPQALLSLSDVEELRQIVITPELASIGAMATMAQVVAATDGLEDLQALAHAASDVGSPQIRNKGTIGGNVANASPAADLPPVLWLLNAQVEIMGPGGATRVIPIQELPTGAKPATILARNEVLVRFLIDRTALKGWRTVFYKLGHRSQVTISRIGMSIAILQDECGIIQDARVIVGAIKPVPYRLPAAENILRGNRPDPELGPRLGETFKGNTRRVYKEEAAKGAFANALARF</sequence>
<dbReference type="InterPro" id="IPR016166">
    <property type="entry name" value="FAD-bd_PCMH"/>
</dbReference>
<proteinExistence type="predicted"/>
<keyword evidence="3" id="KW-0560">Oxidoreductase</keyword>
<keyword evidence="2" id="KW-0274">FAD</keyword>
<dbReference type="PANTHER" id="PTHR42659">
    <property type="entry name" value="XANTHINE DEHYDROGENASE SUBUNIT C-RELATED"/>
    <property type="match status" value="1"/>
</dbReference>
<dbReference type="SUPFAM" id="SSF55447">
    <property type="entry name" value="CO dehydrogenase flavoprotein C-terminal domain-like"/>
    <property type="match status" value="1"/>
</dbReference>
<evidence type="ECO:0000313" key="6">
    <source>
        <dbReference type="Proteomes" id="UP000602260"/>
    </source>
</evidence>
<evidence type="ECO:0000259" key="4">
    <source>
        <dbReference type="PROSITE" id="PS51387"/>
    </source>
</evidence>
<dbReference type="InterPro" id="IPR016169">
    <property type="entry name" value="FAD-bd_PCMH_sub2"/>
</dbReference>
<dbReference type="Gene3D" id="3.30.43.10">
    <property type="entry name" value="Uridine Diphospho-n-acetylenolpyruvylglucosamine Reductase, domain 2"/>
    <property type="match status" value="1"/>
</dbReference>
<keyword evidence="6" id="KW-1185">Reference proteome</keyword>
<dbReference type="RefSeq" id="WP_186878944.1">
    <property type="nucleotide sequence ID" value="NZ_JACOPN010000007.1"/>
</dbReference>
<protein>
    <submittedName>
        <fullName evidence="5">FAD binding domain-containing protein</fullName>
    </submittedName>
</protein>
<reference evidence="5" key="1">
    <citation type="submission" date="2020-08" db="EMBL/GenBank/DDBJ databases">
        <title>Genome public.</title>
        <authorList>
            <person name="Liu C."/>
            <person name="Sun Q."/>
        </authorList>
    </citation>
    <scope>NUCLEOTIDE SEQUENCE</scope>
    <source>
        <strain evidence="5">BX5</strain>
    </source>
</reference>
<dbReference type="SMART" id="SM01092">
    <property type="entry name" value="CO_deh_flav_C"/>
    <property type="match status" value="1"/>
</dbReference>
<dbReference type="Gene3D" id="3.30.465.10">
    <property type="match status" value="1"/>
</dbReference>
<evidence type="ECO:0000256" key="3">
    <source>
        <dbReference type="ARBA" id="ARBA00023002"/>
    </source>
</evidence>